<dbReference type="Gene3D" id="3.40.630.30">
    <property type="match status" value="1"/>
</dbReference>
<feature type="domain" description="N-acetyltransferase" evidence="3">
    <location>
        <begin position="1"/>
        <end position="131"/>
    </location>
</feature>
<evidence type="ECO:0000256" key="2">
    <source>
        <dbReference type="ARBA" id="ARBA00023315"/>
    </source>
</evidence>
<sequence>MEQNYCLEKLIHELDNKESFFSFVYDDNQLVAYMKLNIDSAQSEKLGTDSLEIERIYVRKKFKRLGIGKRLLEYALECAQQKNKTFIWLGVWEYNLEALNFYEKMGFACFSEHTFKVGQEKQRDLLMKKVL</sequence>
<dbReference type="CDD" id="cd04301">
    <property type="entry name" value="NAT_SF"/>
    <property type="match status" value="1"/>
</dbReference>
<keyword evidence="2" id="KW-0012">Acyltransferase</keyword>
<dbReference type="PANTHER" id="PTHR42919">
    <property type="entry name" value="N-ALPHA-ACETYLTRANSFERASE"/>
    <property type="match status" value="1"/>
</dbReference>
<name>A0AA45QS89_9LACT</name>
<organism evidence="4 5">
    <name type="scientific">Lactococcus taiwanensis</name>
    <dbReference type="NCBI Taxonomy" id="1151742"/>
    <lineage>
        <taxon>Bacteria</taxon>
        <taxon>Bacillati</taxon>
        <taxon>Bacillota</taxon>
        <taxon>Bacilli</taxon>
        <taxon>Lactobacillales</taxon>
        <taxon>Streptococcaceae</taxon>
        <taxon>Lactococcus</taxon>
    </lineage>
</organism>
<dbReference type="SUPFAM" id="SSF55729">
    <property type="entry name" value="Acyl-CoA N-acyltransferases (Nat)"/>
    <property type="match status" value="1"/>
</dbReference>
<dbReference type="AlphaFoldDB" id="A0AA45QS89"/>
<evidence type="ECO:0000256" key="1">
    <source>
        <dbReference type="ARBA" id="ARBA00022679"/>
    </source>
</evidence>
<accession>A0AA45QS89</accession>
<proteinExistence type="predicted"/>
<gene>
    <name evidence="4" type="ORF">JW886_06195</name>
</gene>
<evidence type="ECO:0000313" key="4">
    <source>
        <dbReference type="EMBL" id="QSE77652.1"/>
    </source>
</evidence>
<dbReference type="Proteomes" id="UP000663608">
    <property type="component" value="Chromosome"/>
</dbReference>
<dbReference type="InterPro" id="IPR000182">
    <property type="entry name" value="GNAT_dom"/>
</dbReference>
<evidence type="ECO:0000313" key="5">
    <source>
        <dbReference type="Proteomes" id="UP000663608"/>
    </source>
</evidence>
<dbReference type="EMBL" id="CP070872">
    <property type="protein sequence ID" value="QSE77652.1"/>
    <property type="molecule type" value="Genomic_DNA"/>
</dbReference>
<reference evidence="4 5" key="1">
    <citation type="submission" date="2021-02" db="EMBL/GenBank/DDBJ databases">
        <title>Complete genome sequence of Lactococcus lactis strain K_LL004.</title>
        <authorList>
            <person name="Kim H.B."/>
        </authorList>
    </citation>
    <scope>NUCLEOTIDE SEQUENCE [LARGE SCALE GENOMIC DNA]</scope>
    <source>
        <strain evidence="4 5">K_LL004</strain>
    </source>
</reference>
<dbReference type="InterPro" id="IPR016181">
    <property type="entry name" value="Acyl_CoA_acyltransferase"/>
</dbReference>
<keyword evidence="5" id="KW-1185">Reference proteome</keyword>
<protein>
    <submittedName>
        <fullName evidence="4">GNAT family N-acetyltransferase</fullName>
    </submittedName>
</protein>
<dbReference type="PANTHER" id="PTHR42919:SF8">
    <property type="entry name" value="N-ALPHA-ACETYLTRANSFERASE 50"/>
    <property type="match status" value="1"/>
</dbReference>
<dbReference type="PROSITE" id="PS51186">
    <property type="entry name" value="GNAT"/>
    <property type="match status" value="1"/>
</dbReference>
<keyword evidence="1" id="KW-0808">Transferase</keyword>
<dbReference type="InterPro" id="IPR051556">
    <property type="entry name" value="N-term/lysine_N-AcTrnsfr"/>
</dbReference>
<dbReference type="GO" id="GO:0016747">
    <property type="term" value="F:acyltransferase activity, transferring groups other than amino-acyl groups"/>
    <property type="evidence" value="ECO:0007669"/>
    <property type="project" value="InterPro"/>
</dbReference>
<dbReference type="KEGG" id="lti:JW886_06195"/>
<evidence type="ECO:0000259" key="3">
    <source>
        <dbReference type="PROSITE" id="PS51186"/>
    </source>
</evidence>
<dbReference type="Pfam" id="PF00583">
    <property type="entry name" value="Acetyltransf_1"/>
    <property type="match status" value="1"/>
</dbReference>